<name>A0A9J6FXT8_HAELO</name>
<dbReference type="PANTHER" id="PTHR47331:SF5">
    <property type="entry name" value="RIBONUCLEASE H"/>
    <property type="match status" value="1"/>
</dbReference>
<comment type="caution">
    <text evidence="2">The sequence shown here is derived from an EMBL/GenBank/DDBJ whole genome shotgun (WGS) entry which is preliminary data.</text>
</comment>
<proteinExistence type="predicted"/>
<dbReference type="OrthoDB" id="6437258at2759"/>
<dbReference type="Gene3D" id="3.10.10.10">
    <property type="entry name" value="HIV Type 1 Reverse Transcriptase, subunit A, domain 1"/>
    <property type="match status" value="1"/>
</dbReference>
<dbReference type="Gene3D" id="3.30.70.270">
    <property type="match status" value="1"/>
</dbReference>
<dbReference type="PANTHER" id="PTHR47331">
    <property type="entry name" value="PHD-TYPE DOMAIN-CONTAINING PROTEIN"/>
    <property type="match status" value="1"/>
</dbReference>
<dbReference type="GO" id="GO:0071897">
    <property type="term" value="P:DNA biosynthetic process"/>
    <property type="evidence" value="ECO:0007669"/>
    <property type="project" value="UniProtKB-ARBA"/>
</dbReference>
<dbReference type="AlphaFoldDB" id="A0A9J6FXT8"/>
<evidence type="ECO:0000313" key="2">
    <source>
        <dbReference type="EMBL" id="KAH9367631.1"/>
    </source>
</evidence>
<sequence>MVIREEDRRALRFLWIERFPTEDEPFPHIATWQMTRVPFGTSSSPFLLAATLRHDLLALKERFPDTMASLLCSFYVDDLVVGADNEAAAHKIYTEAKTIMTNASMEFRKWASNASSLRDQFVADGVAFEIEGGDPNKMKVLGLP</sequence>
<feature type="domain" description="Reverse transcriptase" evidence="1">
    <location>
        <begin position="1"/>
        <end position="144"/>
    </location>
</feature>
<dbReference type="PROSITE" id="PS50878">
    <property type="entry name" value="RT_POL"/>
    <property type="match status" value="1"/>
</dbReference>
<dbReference type="InterPro" id="IPR043128">
    <property type="entry name" value="Rev_trsase/Diguanyl_cyclase"/>
</dbReference>
<accession>A0A9J6FXT8</accession>
<dbReference type="Pfam" id="PF00078">
    <property type="entry name" value="RVT_1"/>
    <property type="match status" value="1"/>
</dbReference>
<evidence type="ECO:0000313" key="3">
    <source>
        <dbReference type="Proteomes" id="UP000821853"/>
    </source>
</evidence>
<dbReference type="EMBL" id="JABSTR010000004">
    <property type="protein sequence ID" value="KAH9367631.1"/>
    <property type="molecule type" value="Genomic_DNA"/>
</dbReference>
<dbReference type="OMA" id="HTHYHIT"/>
<evidence type="ECO:0000259" key="1">
    <source>
        <dbReference type="PROSITE" id="PS50878"/>
    </source>
</evidence>
<dbReference type="InterPro" id="IPR000477">
    <property type="entry name" value="RT_dom"/>
</dbReference>
<dbReference type="Proteomes" id="UP000821853">
    <property type="component" value="Chromosome 2"/>
</dbReference>
<reference evidence="2 3" key="1">
    <citation type="journal article" date="2020" name="Cell">
        <title>Large-Scale Comparative Analyses of Tick Genomes Elucidate Their Genetic Diversity and Vector Capacities.</title>
        <authorList>
            <consortium name="Tick Genome and Microbiome Consortium (TIGMIC)"/>
            <person name="Jia N."/>
            <person name="Wang J."/>
            <person name="Shi W."/>
            <person name="Du L."/>
            <person name="Sun Y."/>
            <person name="Zhan W."/>
            <person name="Jiang J.F."/>
            <person name="Wang Q."/>
            <person name="Zhang B."/>
            <person name="Ji P."/>
            <person name="Bell-Sakyi L."/>
            <person name="Cui X.M."/>
            <person name="Yuan T.T."/>
            <person name="Jiang B.G."/>
            <person name="Yang W.F."/>
            <person name="Lam T.T."/>
            <person name="Chang Q.C."/>
            <person name="Ding S.J."/>
            <person name="Wang X.J."/>
            <person name="Zhu J.G."/>
            <person name="Ruan X.D."/>
            <person name="Zhao L."/>
            <person name="Wei J.T."/>
            <person name="Ye R.Z."/>
            <person name="Que T.C."/>
            <person name="Du C.H."/>
            <person name="Zhou Y.H."/>
            <person name="Cheng J.X."/>
            <person name="Dai P.F."/>
            <person name="Guo W.B."/>
            <person name="Han X.H."/>
            <person name="Huang E.J."/>
            <person name="Li L.F."/>
            <person name="Wei W."/>
            <person name="Gao Y.C."/>
            <person name="Liu J.Z."/>
            <person name="Shao H.Z."/>
            <person name="Wang X."/>
            <person name="Wang C.C."/>
            <person name="Yang T.C."/>
            <person name="Huo Q.B."/>
            <person name="Li W."/>
            <person name="Chen H.Y."/>
            <person name="Chen S.E."/>
            <person name="Zhou L.G."/>
            <person name="Ni X.B."/>
            <person name="Tian J.H."/>
            <person name="Sheng Y."/>
            <person name="Liu T."/>
            <person name="Pan Y.S."/>
            <person name="Xia L.Y."/>
            <person name="Li J."/>
            <person name="Zhao F."/>
            <person name="Cao W.C."/>
        </authorList>
    </citation>
    <scope>NUCLEOTIDE SEQUENCE [LARGE SCALE GENOMIC DNA]</scope>
    <source>
        <strain evidence="2">HaeL-2018</strain>
    </source>
</reference>
<protein>
    <recommendedName>
        <fullName evidence="1">Reverse transcriptase domain-containing protein</fullName>
    </recommendedName>
</protein>
<keyword evidence="3" id="KW-1185">Reference proteome</keyword>
<gene>
    <name evidence="2" type="ORF">HPB48_013657</name>
</gene>
<dbReference type="SUPFAM" id="SSF56672">
    <property type="entry name" value="DNA/RNA polymerases"/>
    <property type="match status" value="1"/>
</dbReference>
<dbReference type="InterPro" id="IPR043502">
    <property type="entry name" value="DNA/RNA_pol_sf"/>
</dbReference>
<dbReference type="VEuPathDB" id="VectorBase:HLOH_058985"/>
<organism evidence="2 3">
    <name type="scientific">Haemaphysalis longicornis</name>
    <name type="common">Bush tick</name>
    <dbReference type="NCBI Taxonomy" id="44386"/>
    <lineage>
        <taxon>Eukaryota</taxon>
        <taxon>Metazoa</taxon>
        <taxon>Ecdysozoa</taxon>
        <taxon>Arthropoda</taxon>
        <taxon>Chelicerata</taxon>
        <taxon>Arachnida</taxon>
        <taxon>Acari</taxon>
        <taxon>Parasitiformes</taxon>
        <taxon>Ixodida</taxon>
        <taxon>Ixodoidea</taxon>
        <taxon>Ixodidae</taxon>
        <taxon>Haemaphysalinae</taxon>
        <taxon>Haemaphysalis</taxon>
    </lineage>
</organism>